<dbReference type="GO" id="GO:0009653">
    <property type="term" value="P:anatomical structure morphogenesis"/>
    <property type="evidence" value="ECO:0007669"/>
    <property type="project" value="TreeGrafter"/>
</dbReference>
<dbReference type="STRING" id="121845.A0A3Q0JAZ1"/>
<proteinExistence type="predicted"/>
<evidence type="ECO:0000313" key="6">
    <source>
        <dbReference type="RefSeq" id="XP_026685601.1"/>
    </source>
</evidence>
<evidence type="ECO:0000313" key="5">
    <source>
        <dbReference type="Proteomes" id="UP000079169"/>
    </source>
</evidence>
<evidence type="ECO:0000256" key="2">
    <source>
        <dbReference type="ARBA" id="ARBA00022737"/>
    </source>
</evidence>
<dbReference type="InterPro" id="IPR051561">
    <property type="entry name" value="FRAS1_ECM"/>
</dbReference>
<dbReference type="KEGG" id="dci:103517831"/>
<protein>
    <submittedName>
        <fullName evidence="6">Uncharacterized protein LOC103517831</fullName>
    </submittedName>
</protein>
<keyword evidence="3" id="KW-0325">Glycoprotein</keyword>
<dbReference type="PaxDb" id="121845-A0A3Q0JAZ1"/>
<dbReference type="Proteomes" id="UP000079169">
    <property type="component" value="Unplaced"/>
</dbReference>
<dbReference type="Pfam" id="PF16184">
    <property type="entry name" value="Cadherin_3"/>
    <property type="match status" value="1"/>
</dbReference>
<dbReference type="PROSITE" id="PS51854">
    <property type="entry name" value="CSPG"/>
    <property type="match status" value="1"/>
</dbReference>
<dbReference type="InterPro" id="IPR039005">
    <property type="entry name" value="CSPG_rpt"/>
</dbReference>
<feature type="repeat" description="CSPG" evidence="4">
    <location>
        <begin position="46"/>
        <end position="140"/>
    </location>
</feature>
<dbReference type="PANTHER" id="PTHR45739:SF8">
    <property type="entry name" value="FRAS1-RELATED EXTRACELLULAR MATRIX PROTEIN 1"/>
    <property type="match status" value="1"/>
</dbReference>
<gene>
    <name evidence="6" type="primary">LOC103517831</name>
</gene>
<dbReference type="PANTHER" id="PTHR45739">
    <property type="entry name" value="MATRIX PROTEIN, PUTATIVE-RELATED"/>
    <property type="match status" value="1"/>
</dbReference>
<name>A0A3Q0JAZ1_DIACI</name>
<evidence type="ECO:0000256" key="1">
    <source>
        <dbReference type="ARBA" id="ARBA00022729"/>
    </source>
</evidence>
<organism evidence="5 6">
    <name type="scientific">Diaphorina citri</name>
    <name type="common">Asian citrus psyllid</name>
    <dbReference type="NCBI Taxonomy" id="121845"/>
    <lineage>
        <taxon>Eukaryota</taxon>
        <taxon>Metazoa</taxon>
        <taxon>Ecdysozoa</taxon>
        <taxon>Arthropoda</taxon>
        <taxon>Hexapoda</taxon>
        <taxon>Insecta</taxon>
        <taxon>Pterygota</taxon>
        <taxon>Neoptera</taxon>
        <taxon>Paraneoptera</taxon>
        <taxon>Hemiptera</taxon>
        <taxon>Sternorrhyncha</taxon>
        <taxon>Psylloidea</taxon>
        <taxon>Psyllidae</taxon>
        <taxon>Diaphorininae</taxon>
        <taxon>Diaphorina</taxon>
    </lineage>
</organism>
<keyword evidence="5" id="KW-1185">Reference proteome</keyword>
<sequence length="262" mass="28440">MTQLSSRGGNLEGTYLGQRSGGHIFGTDALHATAPFSFFASVRLPSLSLGRSSGLSVFPMLSKVITSADLVAWSSDREREVVYVVTQLPAHGFLHVADKAAYELPLNFTQADVNNSRVSYQHSSPFRDPDLRDVFRFNVLAEFTTPILNRSFPIHISVSYGGLEHLVTPRITLSVVEGGVAPIQLNTTAIVAFLADKVGLSSPTLSLSLLSEPSHGKVCECRGEHGRKSRRALAESKSRAMESESGIFIIIIIISKIRTLVS</sequence>
<dbReference type="GeneID" id="103517831"/>
<reference evidence="6" key="1">
    <citation type="submission" date="2025-08" db="UniProtKB">
        <authorList>
            <consortium name="RefSeq"/>
        </authorList>
    </citation>
    <scope>IDENTIFICATION</scope>
</reference>
<evidence type="ECO:0000256" key="4">
    <source>
        <dbReference type="PROSITE-ProRule" id="PRU01201"/>
    </source>
</evidence>
<accession>A0A3Q0JAZ1</accession>
<dbReference type="AlphaFoldDB" id="A0A3Q0JAZ1"/>
<keyword evidence="2" id="KW-0677">Repeat</keyword>
<evidence type="ECO:0000256" key="3">
    <source>
        <dbReference type="ARBA" id="ARBA00023180"/>
    </source>
</evidence>
<dbReference type="RefSeq" id="XP_026685601.1">
    <property type="nucleotide sequence ID" value="XM_026829800.1"/>
</dbReference>
<keyword evidence="1" id="KW-0732">Signal</keyword>